<reference evidence="3 4" key="1">
    <citation type="journal article" date="2021" name="Nat. Commun.">
        <title>Genetic determinants of endophytism in the Arabidopsis root mycobiome.</title>
        <authorList>
            <person name="Mesny F."/>
            <person name="Miyauchi S."/>
            <person name="Thiergart T."/>
            <person name="Pickel B."/>
            <person name="Atanasova L."/>
            <person name="Karlsson M."/>
            <person name="Huettel B."/>
            <person name="Barry K.W."/>
            <person name="Haridas S."/>
            <person name="Chen C."/>
            <person name="Bauer D."/>
            <person name="Andreopoulos W."/>
            <person name="Pangilinan J."/>
            <person name="LaButti K."/>
            <person name="Riley R."/>
            <person name="Lipzen A."/>
            <person name="Clum A."/>
            <person name="Drula E."/>
            <person name="Henrissat B."/>
            <person name="Kohler A."/>
            <person name="Grigoriev I.V."/>
            <person name="Martin F.M."/>
            <person name="Hacquard S."/>
        </authorList>
    </citation>
    <scope>NUCLEOTIDE SEQUENCE [LARGE SCALE GENOMIC DNA]</scope>
    <source>
        <strain evidence="3 4">MPI-CAGE-CH-0241</strain>
    </source>
</reference>
<feature type="signal peptide" evidence="2">
    <location>
        <begin position="1"/>
        <end position="20"/>
    </location>
</feature>
<evidence type="ECO:0000256" key="2">
    <source>
        <dbReference type="SAM" id="SignalP"/>
    </source>
</evidence>
<dbReference type="Proteomes" id="UP000777438">
    <property type="component" value="Unassembled WGS sequence"/>
</dbReference>
<evidence type="ECO:0008006" key="5">
    <source>
        <dbReference type="Google" id="ProtNLM"/>
    </source>
</evidence>
<accession>A0A9P8VU52</accession>
<evidence type="ECO:0000313" key="4">
    <source>
        <dbReference type="Proteomes" id="UP000777438"/>
    </source>
</evidence>
<comment type="caution">
    <text evidence="3">The sequence shown here is derived from an EMBL/GenBank/DDBJ whole genome shotgun (WGS) entry which is preliminary data.</text>
</comment>
<gene>
    <name evidence="3" type="ORF">B0T10DRAFT_464579</name>
</gene>
<keyword evidence="4" id="KW-1185">Reference proteome</keyword>
<name>A0A9P8VU52_9HYPO</name>
<evidence type="ECO:0000256" key="1">
    <source>
        <dbReference type="SAM" id="MobiDB-lite"/>
    </source>
</evidence>
<protein>
    <recommendedName>
        <fullName evidence="5">Secreted protein</fullName>
    </recommendedName>
</protein>
<feature type="region of interest" description="Disordered" evidence="1">
    <location>
        <begin position="86"/>
        <end position="107"/>
    </location>
</feature>
<keyword evidence="2" id="KW-0732">Signal</keyword>
<sequence>MKSEAQWFAWFAWLAWLAQGNIISFHFGSPRRGKPGSDIAIIFPHGLNLFTALQIRSFPIPLPSPLSPEAIYMILSTRTPYSTELSITDQVEQHHQKGSSPSLPLFS</sequence>
<proteinExistence type="predicted"/>
<organism evidence="3 4">
    <name type="scientific">Thelonectria olida</name>
    <dbReference type="NCBI Taxonomy" id="1576542"/>
    <lineage>
        <taxon>Eukaryota</taxon>
        <taxon>Fungi</taxon>
        <taxon>Dikarya</taxon>
        <taxon>Ascomycota</taxon>
        <taxon>Pezizomycotina</taxon>
        <taxon>Sordariomycetes</taxon>
        <taxon>Hypocreomycetidae</taxon>
        <taxon>Hypocreales</taxon>
        <taxon>Nectriaceae</taxon>
        <taxon>Thelonectria</taxon>
    </lineage>
</organism>
<evidence type="ECO:0000313" key="3">
    <source>
        <dbReference type="EMBL" id="KAH6879544.1"/>
    </source>
</evidence>
<feature type="chain" id="PRO_5040224714" description="Secreted protein" evidence="2">
    <location>
        <begin position="21"/>
        <end position="107"/>
    </location>
</feature>
<dbReference type="AlphaFoldDB" id="A0A9P8VU52"/>
<feature type="compositionally biased region" description="Polar residues" evidence="1">
    <location>
        <begin position="98"/>
        <end position="107"/>
    </location>
</feature>
<dbReference type="EMBL" id="JAGPYM010000029">
    <property type="protein sequence ID" value="KAH6879544.1"/>
    <property type="molecule type" value="Genomic_DNA"/>
</dbReference>